<name>A0A6A6E0D7_9PEZI</name>
<protein>
    <recommendedName>
        <fullName evidence="3">Dockerin type 1</fullName>
    </recommendedName>
</protein>
<dbReference type="InterPro" id="IPR045690">
    <property type="entry name" value="DUF6055"/>
</dbReference>
<evidence type="ECO:0000313" key="1">
    <source>
        <dbReference type="EMBL" id="KAF2185407.1"/>
    </source>
</evidence>
<evidence type="ECO:0008006" key="3">
    <source>
        <dbReference type="Google" id="ProtNLM"/>
    </source>
</evidence>
<organism evidence="1 2">
    <name type="scientific">Zopfia rhizophila CBS 207.26</name>
    <dbReference type="NCBI Taxonomy" id="1314779"/>
    <lineage>
        <taxon>Eukaryota</taxon>
        <taxon>Fungi</taxon>
        <taxon>Dikarya</taxon>
        <taxon>Ascomycota</taxon>
        <taxon>Pezizomycotina</taxon>
        <taxon>Dothideomycetes</taxon>
        <taxon>Dothideomycetes incertae sedis</taxon>
        <taxon>Zopfiaceae</taxon>
        <taxon>Zopfia</taxon>
    </lineage>
</organism>
<gene>
    <name evidence="1" type="ORF">K469DRAFT_707655</name>
</gene>
<dbReference type="OrthoDB" id="5319191at2759"/>
<sequence>MLEAAHKCFIEQVGWRTPGLSYKSDAGPYYKQNVYKTEASAMPGAAAQTWTDAAAGLSFLKVVGQYMTEPGVVVHEFGHAMHYSEKNWIDQTRTGAWWESIANFIAELYIAMPLCDEAKKQYNQPSGNSMIDVKKVIGDSFQVLVDGTSGSGNYYQAWPFLSYITNNPDNYGGLGKNVLLDMIRKYKLNSDETPLHSLERLLSGVTIQKVVGRYWAHMAYVDIGHPKATQVFTSQRKSLNYANLDSNGNGKYTVKSARAPRYMGSNIIPLKGTGAITVAVTANGQFTATLAVKATSGSVRYVDLVDGKGEVNVASWEEASLVVANTPALVLYDPFKIPADLNRGLSYSVQITGATP</sequence>
<evidence type="ECO:0000313" key="2">
    <source>
        <dbReference type="Proteomes" id="UP000800200"/>
    </source>
</evidence>
<dbReference type="EMBL" id="ML994633">
    <property type="protein sequence ID" value="KAF2185407.1"/>
    <property type="molecule type" value="Genomic_DNA"/>
</dbReference>
<dbReference type="SUPFAM" id="SSF55486">
    <property type="entry name" value="Metalloproteases ('zincins'), catalytic domain"/>
    <property type="match status" value="1"/>
</dbReference>
<reference evidence="1" key="1">
    <citation type="journal article" date="2020" name="Stud. Mycol.">
        <title>101 Dothideomycetes genomes: a test case for predicting lifestyles and emergence of pathogens.</title>
        <authorList>
            <person name="Haridas S."/>
            <person name="Albert R."/>
            <person name="Binder M."/>
            <person name="Bloem J."/>
            <person name="Labutti K."/>
            <person name="Salamov A."/>
            <person name="Andreopoulos B."/>
            <person name="Baker S."/>
            <person name="Barry K."/>
            <person name="Bills G."/>
            <person name="Bluhm B."/>
            <person name="Cannon C."/>
            <person name="Castanera R."/>
            <person name="Culley D."/>
            <person name="Daum C."/>
            <person name="Ezra D."/>
            <person name="Gonzalez J."/>
            <person name="Henrissat B."/>
            <person name="Kuo A."/>
            <person name="Liang C."/>
            <person name="Lipzen A."/>
            <person name="Lutzoni F."/>
            <person name="Magnuson J."/>
            <person name="Mondo S."/>
            <person name="Nolan M."/>
            <person name="Ohm R."/>
            <person name="Pangilinan J."/>
            <person name="Park H.-J."/>
            <person name="Ramirez L."/>
            <person name="Alfaro M."/>
            <person name="Sun H."/>
            <person name="Tritt A."/>
            <person name="Yoshinaga Y."/>
            <person name="Zwiers L.-H."/>
            <person name="Turgeon B."/>
            <person name="Goodwin S."/>
            <person name="Spatafora J."/>
            <person name="Crous P."/>
            <person name="Grigoriev I."/>
        </authorList>
    </citation>
    <scope>NUCLEOTIDE SEQUENCE</scope>
    <source>
        <strain evidence="1">CBS 207.26</strain>
    </source>
</reference>
<keyword evidence="2" id="KW-1185">Reference proteome</keyword>
<dbReference type="AlphaFoldDB" id="A0A6A6E0D7"/>
<accession>A0A6A6E0D7</accession>
<dbReference type="Pfam" id="PF19527">
    <property type="entry name" value="DUF6055"/>
    <property type="match status" value="1"/>
</dbReference>
<proteinExistence type="predicted"/>
<dbReference type="Proteomes" id="UP000800200">
    <property type="component" value="Unassembled WGS sequence"/>
</dbReference>